<accession>T2IEE8</accession>
<evidence type="ECO:0000313" key="2">
    <source>
        <dbReference type="Proteomes" id="UP000018348"/>
    </source>
</evidence>
<name>T2IEE8_CROWT</name>
<reference evidence="1 2" key="2">
    <citation type="submission" date="2013-09" db="EMBL/GenBank/DDBJ databases">
        <title>Whole genome comparison of six Crocosphaera watsonii strains with differing phenotypes.</title>
        <authorList>
            <person name="Bench S.R."/>
            <person name="Heller P."/>
            <person name="Frank I."/>
            <person name="Arciniega M."/>
            <person name="Shilova I.N."/>
            <person name="Zehr J.P."/>
        </authorList>
    </citation>
    <scope>NUCLEOTIDE SEQUENCE [LARGE SCALE GENOMIC DNA]</scope>
    <source>
        <strain evidence="1 2">WH 8502</strain>
    </source>
</reference>
<dbReference type="Proteomes" id="UP000018348">
    <property type="component" value="Unassembled WGS sequence"/>
</dbReference>
<comment type="caution">
    <text evidence="1">The sequence shown here is derived from an EMBL/GenBank/DDBJ whole genome shotgun (WGS) entry which is preliminary data.</text>
</comment>
<evidence type="ECO:0000313" key="1">
    <source>
        <dbReference type="EMBL" id="CCQ51254.1"/>
    </source>
</evidence>
<dbReference type="EMBL" id="CAQK01000441">
    <property type="protein sequence ID" value="CCQ51254.1"/>
    <property type="molecule type" value="Genomic_DNA"/>
</dbReference>
<gene>
    <name evidence="1" type="ORF">CWATWH8502_3889</name>
</gene>
<protein>
    <submittedName>
        <fullName evidence="1">Uncharacterized protein</fullName>
    </submittedName>
</protein>
<proteinExistence type="predicted"/>
<sequence>MILSMFSVILVRLGGEFHYLFLGKDWVTDKNYLVITCYSKFK</sequence>
<organism evidence="1 2">
    <name type="scientific">Crocosphaera watsonii WH 8502</name>
    <dbReference type="NCBI Taxonomy" id="423474"/>
    <lineage>
        <taxon>Bacteria</taxon>
        <taxon>Bacillati</taxon>
        <taxon>Cyanobacteriota</taxon>
        <taxon>Cyanophyceae</taxon>
        <taxon>Oscillatoriophycideae</taxon>
        <taxon>Chroococcales</taxon>
        <taxon>Aphanothecaceae</taxon>
        <taxon>Crocosphaera</taxon>
    </lineage>
</organism>
<reference evidence="1 2" key="1">
    <citation type="submission" date="2013-01" db="EMBL/GenBank/DDBJ databases">
        <authorList>
            <person name="Bench S."/>
        </authorList>
    </citation>
    <scope>NUCLEOTIDE SEQUENCE [LARGE SCALE GENOMIC DNA]</scope>
    <source>
        <strain evidence="1 2">WH 8502</strain>
    </source>
</reference>
<dbReference type="AlphaFoldDB" id="T2IEE8"/>